<comment type="caution">
    <text evidence="4">The sequence shown here is derived from an EMBL/GenBank/DDBJ whole genome shotgun (WGS) entry which is preliminary data.</text>
</comment>
<evidence type="ECO:0000256" key="1">
    <source>
        <dbReference type="ARBA" id="ARBA00005523"/>
    </source>
</evidence>
<feature type="signal peptide" evidence="3">
    <location>
        <begin position="1"/>
        <end position="22"/>
    </location>
</feature>
<reference evidence="4 5" key="1">
    <citation type="submission" date="2019-08" db="EMBL/GenBank/DDBJ databases">
        <title>Five species of Acinetobacter isolated from floral nectar and animal pollinators.</title>
        <authorList>
            <person name="Hendry T.A."/>
        </authorList>
    </citation>
    <scope>NUCLEOTIDE SEQUENCE [LARGE SCALE GENOMIC DNA]</scope>
    <source>
        <strain evidence="4 5">MD18.27</strain>
    </source>
</reference>
<name>A0ABU6DV74_9GAMM</name>
<dbReference type="SUPFAM" id="SSF47175">
    <property type="entry name" value="Cytochromes"/>
    <property type="match status" value="1"/>
</dbReference>
<accession>A0ABU6DV74</accession>
<evidence type="ECO:0008006" key="6">
    <source>
        <dbReference type="Google" id="ProtNLM"/>
    </source>
</evidence>
<gene>
    <name evidence="4" type="ORF">I2F25_11965</name>
</gene>
<dbReference type="InterPro" id="IPR010980">
    <property type="entry name" value="Cyt_c/b562"/>
</dbReference>
<keyword evidence="2 3" id="KW-0732">Signal</keyword>
<feature type="chain" id="PRO_5045333054" description="Soluble cytochrome b562" evidence="3">
    <location>
        <begin position="23"/>
        <end position="128"/>
    </location>
</feature>
<dbReference type="RefSeq" id="WP_325776137.1">
    <property type="nucleotide sequence ID" value="NZ_VTDN01000014.1"/>
</dbReference>
<sequence length="128" mass="14573">MMQFLIKIAVITSLFTSGVLFAADLSTDMEGLSTSYTQFQKTENNQDAIAALEQMEAYATDAKNSIPMKLMNEPENSPEVKSYFKTLNALITEIQRAEDFVKNHQLTQAKECSKEIDRIMKFGHYSFR</sequence>
<evidence type="ECO:0000313" key="5">
    <source>
        <dbReference type="Proteomes" id="UP001339883"/>
    </source>
</evidence>
<organism evidence="4 5">
    <name type="scientific">Acinetobacter pollinis</name>
    <dbReference type="NCBI Taxonomy" id="2605270"/>
    <lineage>
        <taxon>Bacteria</taxon>
        <taxon>Pseudomonadati</taxon>
        <taxon>Pseudomonadota</taxon>
        <taxon>Gammaproteobacteria</taxon>
        <taxon>Moraxellales</taxon>
        <taxon>Moraxellaceae</taxon>
        <taxon>Acinetobacter</taxon>
    </lineage>
</organism>
<keyword evidence="5" id="KW-1185">Reference proteome</keyword>
<dbReference type="Proteomes" id="UP001339883">
    <property type="component" value="Unassembled WGS sequence"/>
</dbReference>
<comment type="similarity">
    <text evidence="1">Belongs to the cytochrome b562 family.</text>
</comment>
<proteinExistence type="inferred from homology"/>
<evidence type="ECO:0000313" key="4">
    <source>
        <dbReference type="EMBL" id="MEB5477749.1"/>
    </source>
</evidence>
<dbReference type="InterPro" id="IPR009155">
    <property type="entry name" value="Cyt_b562"/>
</dbReference>
<evidence type="ECO:0000256" key="2">
    <source>
        <dbReference type="ARBA" id="ARBA00022729"/>
    </source>
</evidence>
<dbReference type="Pfam" id="PF07361">
    <property type="entry name" value="Cytochrom_B562"/>
    <property type="match status" value="1"/>
</dbReference>
<dbReference type="EMBL" id="VTDN01000014">
    <property type="protein sequence ID" value="MEB5477749.1"/>
    <property type="molecule type" value="Genomic_DNA"/>
</dbReference>
<evidence type="ECO:0000256" key="3">
    <source>
        <dbReference type="SAM" id="SignalP"/>
    </source>
</evidence>
<dbReference type="Gene3D" id="1.20.120.10">
    <property type="entry name" value="Cytochrome c/b562"/>
    <property type="match status" value="1"/>
</dbReference>
<protein>
    <recommendedName>
        <fullName evidence="6">Soluble cytochrome b562</fullName>
    </recommendedName>
</protein>